<accession>A0A3B0K437</accession>
<reference evidence="3" key="1">
    <citation type="submission" date="2018-01" db="EMBL/GenBank/DDBJ databases">
        <authorList>
            <person name="Alioto T."/>
            <person name="Alioto T."/>
        </authorList>
    </citation>
    <scope>NUCLEOTIDE SEQUENCE [LARGE SCALE GENOMIC DNA]</scope>
</reference>
<dbReference type="AlphaFoldDB" id="A0A3B0K437"/>
<dbReference type="Proteomes" id="UP000268350">
    <property type="component" value="Unassembled WGS sequence"/>
</dbReference>
<evidence type="ECO:0000313" key="3">
    <source>
        <dbReference type="Proteomes" id="UP000268350"/>
    </source>
</evidence>
<sequence>MFSYWNKKNIQNVGNKIEEQKSVALSSVNENNLKSDTAESIINSLRSEDMEKAKVPPPKSDNHLQEFQEFVRRVQTLQMSRTADSEKEDSVANPSTYSSSFPIEIGVEPSMLMELDDIDSVAPFSGWSSRDNQSKSTATTNIRVTVGIDKDLEMILEMDPSIVDFGDISSETTEPRIVGLPPLSGG</sequence>
<protein>
    <submittedName>
        <fullName evidence="2">Uncharacterized protein</fullName>
    </submittedName>
</protein>
<dbReference type="STRING" id="7266.A0A3B0K437"/>
<keyword evidence="3" id="KW-1185">Reference proteome</keyword>
<evidence type="ECO:0000313" key="2">
    <source>
        <dbReference type="EMBL" id="SPP88925.1"/>
    </source>
</evidence>
<dbReference type="EMBL" id="OUUW01000017">
    <property type="protein sequence ID" value="SPP88925.1"/>
    <property type="molecule type" value="Genomic_DNA"/>
</dbReference>
<feature type="region of interest" description="Disordered" evidence="1">
    <location>
        <begin position="166"/>
        <end position="186"/>
    </location>
</feature>
<organism evidence="2 3">
    <name type="scientific">Drosophila guanche</name>
    <name type="common">Fruit fly</name>
    <dbReference type="NCBI Taxonomy" id="7266"/>
    <lineage>
        <taxon>Eukaryota</taxon>
        <taxon>Metazoa</taxon>
        <taxon>Ecdysozoa</taxon>
        <taxon>Arthropoda</taxon>
        <taxon>Hexapoda</taxon>
        <taxon>Insecta</taxon>
        <taxon>Pterygota</taxon>
        <taxon>Neoptera</taxon>
        <taxon>Endopterygota</taxon>
        <taxon>Diptera</taxon>
        <taxon>Brachycera</taxon>
        <taxon>Muscomorpha</taxon>
        <taxon>Ephydroidea</taxon>
        <taxon>Drosophilidae</taxon>
        <taxon>Drosophila</taxon>
        <taxon>Sophophora</taxon>
    </lineage>
</organism>
<proteinExistence type="predicted"/>
<gene>
    <name evidence="2" type="ORF">DGUA_6G019069</name>
</gene>
<feature type="non-terminal residue" evidence="2">
    <location>
        <position position="186"/>
    </location>
</feature>
<name>A0A3B0K437_DROGU</name>
<evidence type="ECO:0000256" key="1">
    <source>
        <dbReference type="SAM" id="MobiDB-lite"/>
    </source>
</evidence>